<name>A0AA46DFN3_9BURK</name>
<keyword evidence="2 5" id="KW-0812">Transmembrane</keyword>
<evidence type="ECO:0000256" key="3">
    <source>
        <dbReference type="ARBA" id="ARBA00022989"/>
    </source>
</evidence>
<sequence length="296" mass="31657">MQAPLLMALSTFLFATMSLCVKYASAYYTAGEIVFYRGMIGALVLWFMVRRRGGTLRTPVPGMHFWRSLSGVAALCTWFHAIGNLPLATAVTLNYMSSVWMALFLLGGAILMGGSRIDSRLIATVLTGFAGVALVLRPTIEQDQLWYGLVGLLSGMLSATAYLQVTALGRCGEPEYRVVFYFSLGGMVAGALTMLYTGISAHTPTGLALLLAVGLLATVAQLLMTRAYATGKTLVNASLQYLGIVYSFLYGAFLFDDPVTWMALLGMVLIVLAGVAATFLRTRAAPSTSASTTTDT</sequence>
<evidence type="ECO:0000313" key="7">
    <source>
        <dbReference type="EMBL" id="TCP08744.1"/>
    </source>
</evidence>
<feature type="transmembrane region" description="Helical" evidence="5">
    <location>
        <begin position="146"/>
        <end position="166"/>
    </location>
</feature>
<accession>A0AA46DFN3</accession>
<dbReference type="PANTHER" id="PTHR22911:SF6">
    <property type="entry name" value="SOLUTE CARRIER FAMILY 35 MEMBER G1"/>
    <property type="match status" value="1"/>
</dbReference>
<feature type="transmembrane region" description="Helical" evidence="5">
    <location>
        <begin position="205"/>
        <end position="223"/>
    </location>
</feature>
<reference evidence="7 8" key="1">
    <citation type="submission" date="2019-03" db="EMBL/GenBank/DDBJ databases">
        <title>Genomic Encyclopedia of Type Strains, Phase IV (KMG-IV): sequencing the most valuable type-strain genomes for metagenomic binning, comparative biology and taxonomic classification.</title>
        <authorList>
            <person name="Goeker M."/>
        </authorList>
    </citation>
    <scope>NUCLEOTIDE SEQUENCE [LARGE SCALE GENOMIC DNA]</scope>
    <source>
        <strain evidence="7 8">DSM 15264</strain>
    </source>
</reference>
<dbReference type="RefSeq" id="WP_165908630.1">
    <property type="nucleotide sequence ID" value="NZ_CP064338.1"/>
</dbReference>
<feature type="transmembrane region" description="Helical" evidence="5">
    <location>
        <begin position="95"/>
        <end position="114"/>
    </location>
</feature>
<evidence type="ECO:0000256" key="2">
    <source>
        <dbReference type="ARBA" id="ARBA00022692"/>
    </source>
</evidence>
<comment type="caution">
    <text evidence="7">The sequence shown here is derived from an EMBL/GenBank/DDBJ whole genome shotgun (WGS) entry which is preliminary data.</text>
</comment>
<evidence type="ECO:0000256" key="1">
    <source>
        <dbReference type="ARBA" id="ARBA00004141"/>
    </source>
</evidence>
<gene>
    <name evidence="7" type="ORF">EV676_102252</name>
</gene>
<dbReference type="AlphaFoldDB" id="A0AA46DFN3"/>
<protein>
    <submittedName>
        <fullName evidence="7">S-adenosylmethionine uptake transporter</fullName>
    </submittedName>
</protein>
<feature type="domain" description="EamA" evidence="6">
    <location>
        <begin position="5"/>
        <end position="136"/>
    </location>
</feature>
<comment type="subcellular location">
    <subcellularLocation>
        <location evidence="1">Membrane</location>
        <topology evidence="1">Multi-pass membrane protein</topology>
    </subcellularLocation>
</comment>
<keyword evidence="4 5" id="KW-0472">Membrane</keyword>
<dbReference type="Pfam" id="PF00892">
    <property type="entry name" value="EamA"/>
    <property type="match status" value="1"/>
</dbReference>
<evidence type="ECO:0000256" key="4">
    <source>
        <dbReference type="ARBA" id="ARBA00023136"/>
    </source>
</evidence>
<dbReference type="Proteomes" id="UP000294772">
    <property type="component" value="Unassembled WGS sequence"/>
</dbReference>
<evidence type="ECO:0000313" key="8">
    <source>
        <dbReference type="Proteomes" id="UP000294772"/>
    </source>
</evidence>
<dbReference type="GO" id="GO:0016020">
    <property type="term" value="C:membrane"/>
    <property type="evidence" value="ECO:0007669"/>
    <property type="project" value="UniProtKB-SubCell"/>
</dbReference>
<feature type="transmembrane region" description="Helical" evidence="5">
    <location>
        <begin position="261"/>
        <end position="280"/>
    </location>
</feature>
<feature type="transmembrane region" description="Helical" evidence="5">
    <location>
        <begin position="121"/>
        <end position="140"/>
    </location>
</feature>
<evidence type="ECO:0000259" key="6">
    <source>
        <dbReference type="Pfam" id="PF00892"/>
    </source>
</evidence>
<evidence type="ECO:0000256" key="5">
    <source>
        <dbReference type="SAM" id="Phobius"/>
    </source>
</evidence>
<feature type="transmembrane region" description="Helical" evidence="5">
    <location>
        <begin position="235"/>
        <end position="255"/>
    </location>
</feature>
<keyword evidence="3 5" id="KW-1133">Transmembrane helix</keyword>
<dbReference type="SUPFAM" id="SSF103481">
    <property type="entry name" value="Multidrug resistance efflux transporter EmrE"/>
    <property type="match status" value="2"/>
</dbReference>
<dbReference type="EMBL" id="SLXF01000002">
    <property type="protein sequence ID" value="TCP08744.1"/>
    <property type="molecule type" value="Genomic_DNA"/>
</dbReference>
<feature type="transmembrane region" description="Helical" evidence="5">
    <location>
        <begin position="178"/>
        <end position="199"/>
    </location>
</feature>
<feature type="transmembrane region" description="Helical" evidence="5">
    <location>
        <begin position="69"/>
        <end position="89"/>
    </location>
</feature>
<feature type="transmembrane region" description="Helical" evidence="5">
    <location>
        <begin position="30"/>
        <end position="49"/>
    </location>
</feature>
<proteinExistence type="predicted"/>
<dbReference type="InterPro" id="IPR037185">
    <property type="entry name" value="EmrE-like"/>
</dbReference>
<dbReference type="InterPro" id="IPR000620">
    <property type="entry name" value="EamA_dom"/>
</dbReference>
<organism evidence="7 8">
    <name type="scientific">Caldimonas thermodepolymerans</name>
    <dbReference type="NCBI Taxonomy" id="215580"/>
    <lineage>
        <taxon>Bacteria</taxon>
        <taxon>Pseudomonadati</taxon>
        <taxon>Pseudomonadota</taxon>
        <taxon>Betaproteobacteria</taxon>
        <taxon>Burkholderiales</taxon>
        <taxon>Sphaerotilaceae</taxon>
        <taxon>Caldimonas</taxon>
    </lineage>
</organism>
<dbReference type="PANTHER" id="PTHR22911">
    <property type="entry name" value="ACYL-MALONYL CONDENSING ENZYME-RELATED"/>
    <property type="match status" value="1"/>
</dbReference>